<evidence type="ECO:0000313" key="3">
    <source>
        <dbReference type="EMBL" id="VGO15558.1"/>
    </source>
</evidence>
<evidence type="ECO:0000259" key="2">
    <source>
        <dbReference type="Pfam" id="PF04389"/>
    </source>
</evidence>
<accession>A0A6C2U653</accession>
<gene>
    <name evidence="3" type="ORF">PDESU_04143</name>
</gene>
<dbReference type="GO" id="GO:0006508">
    <property type="term" value="P:proteolysis"/>
    <property type="evidence" value="ECO:0007669"/>
    <property type="project" value="InterPro"/>
</dbReference>
<keyword evidence="3" id="KW-0031">Aminopeptidase</keyword>
<reference evidence="3 4" key="1">
    <citation type="submission" date="2019-04" db="EMBL/GenBank/DDBJ databases">
        <authorList>
            <person name="Van Vliet M D."/>
        </authorList>
    </citation>
    <scope>NUCLEOTIDE SEQUENCE [LARGE SCALE GENOMIC DNA]</scope>
    <source>
        <strain evidence="3 4">F1</strain>
    </source>
</reference>
<keyword evidence="1" id="KW-1133">Transmembrane helix</keyword>
<name>A0A6C2U653_PONDE</name>
<sequence length="335" mass="36649">MVGRPAKHNVAPLVKLGGILAVLLAGLGGAFVVTTQPSCTRHPETAEHVAPARLRDHVEKLSVDFAPRNYKRVWNLDKCADYIGGHFEQAGGKVAEQTYEVEGKTYRNVVASFGGESRSRIVVGAHYDTYRDTPGADDNASAVAGLIELAYLLGRADLPQRIDLVAFTLEEPPFFRSGNMGSARHAHGLRKGGKEVEAMVCLEMIGYFSDAKGSQRYPSALLKGFYPDTGNFIAVIGSLGDRKLARNIKDSMRGATDLPVHAMCAPRDFPGLDFSDHLNYWNQGYPAVMVTDTAFMRNFAYHGSNDTADRLDYDRMAKVVLGVYEAVFRLASTEP</sequence>
<dbReference type="RefSeq" id="WP_136081111.1">
    <property type="nucleotide sequence ID" value="NZ_CAAHFG010000002.1"/>
</dbReference>
<evidence type="ECO:0000256" key="1">
    <source>
        <dbReference type="SAM" id="Phobius"/>
    </source>
</evidence>
<keyword evidence="4" id="KW-1185">Reference proteome</keyword>
<feature type="transmembrane region" description="Helical" evidence="1">
    <location>
        <begin position="12"/>
        <end position="33"/>
    </location>
</feature>
<keyword evidence="3" id="KW-0645">Protease</keyword>
<protein>
    <submittedName>
        <fullName evidence="3">Bacterial leucyl aminopeptidase</fullName>
    </submittedName>
</protein>
<dbReference type="InterPro" id="IPR045175">
    <property type="entry name" value="M28_fam"/>
</dbReference>
<dbReference type="PANTHER" id="PTHR12147:SF26">
    <property type="entry name" value="PEPTIDASE M28 DOMAIN-CONTAINING PROTEIN"/>
    <property type="match status" value="1"/>
</dbReference>
<evidence type="ECO:0000313" key="4">
    <source>
        <dbReference type="Proteomes" id="UP000366872"/>
    </source>
</evidence>
<dbReference type="EMBL" id="CAAHFG010000002">
    <property type="protein sequence ID" value="VGO15558.1"/>
    <property type="molecule type" value="Genomic_DNA"/>
</dbReference>
<dbReference type="Proteomes" id="UP000366872">
    <property type="component" value="Unassembled WGS sequence"/>
</dbReference>
<keyword evidence="1" id="KW-0472">Membrane</keyword>
<dbReference type="SUPFAM" id="SSF53187">
    <property type="entry name" value="Zn-dependent exopeptidases"/>
    <property type="match status" value="1"/>
</dbReference>
<keyword evidence="3" id="KW-0378">Hydrolase</keyword>
<dbReference type="Pfam" id="PF04389">
    <property type="entry name" value="Peptidase_M28"/>
    <property type="match status" value="1"/>
</dbReference>
<dbReference type="Gene3D" id="3.40.630.10">
    <property type="entry name" value="Zn peptidases"/>
    <property type="match status" value="1"/>
</dbReference>
<dbReference type="AlphaFoldDB" id="A0A6C2U653"/>
<dbReference type="GO" id="GO:0004177">
    <property type="term" value="F:aminopeptidase activity"/>
    <property type="evidence" value="ECO:0007669"/>
    <property type="project" value="UniProtKB-KW"/>
</dbReference>
<keyword evidence="1" id="KW-0812">Transmembrane</keyword>
<dbReference type="GO" id="GO:0008235">
    <property type="term" value="F:metalloexopeptidase activity"/>
    <property type="evidence" value="ECO:0007669"/>
    <property type="project" value="InterPro"/>
</dbReference>
<feature type="domain" description="Peptidase M28" evidence="2">
    <location>
        <begin position="108"/>
        <end position="322"/>
    </location>
</feature>
<dbReference type="InterPro" id="IPR007484">
    <property type="entry name" value="Peptidase_M28"/>
</dbReference>
<organism evidence="3 4">
    <name type="scientific">Pontiella desulfatans</name>
    <dbReference type="NCBI Taxonomy" id="2750659"/>
    <lineage>
        <taxon>Bacteria</taxon>
        <taxon>Pseudomonadati</taxon>
        <taxon>Kiritimatiellota</taxon>
        <taxon>Kiritimatiellia</taxon>
        <taxon>Kiritimatiellales</taxon>
        <taxon>Pontiellaceae</taxon>
        <taxon>Pontiella</taxon>
    </lineage>
</organism>
<dbReference type="PANTHER" id="PTHR12147">
    <property type="entry name" value="METALLOPEPTIDASE M28 FAMILY MEMBER"/>
    <property type="match status" value="1"/>
</dbReference>
<proteinExistence type="predicted"/>